<dbReference type="Proteomes" id="UP000251717">
    <property type="component" value="Unassembled WGS sequence"/>
</dbReference>
<comment type="caution">
    <text evidence="10">The sequence shown here is derived from an EMBL/GenBank/DDBJ whole genome shotgun (WGS) entry which is preliminary data.</text>
</comment>
<dbReference type="PANTHER" id="PTHR30572">
    <property type="entry name" value="MEMBRANE COMPONENT OF TRANSPORTER-RELATED"/>
    <property type="match status" value="1"/>
</dbReference>
<evidence type="ECO:0000256" key="4">
    <source>
        <dbReference type="ARBA" id="ARBA00022989"/>
    </source>
</evidence>
<organism evidence="10 11">
    <name type="scientific">Methanobrevibacter thaueri</name>
    <dbReference type="NCBI Taxonomy" id="190975"/>
    <lineage>
        <taxon>Archaea</taxon>
        <taxon>Methanobacteriati</taxon>
        <taxon>Methanobacteriota</taxon>
        <taxon>Methanomada group</taxon>
        <taxon>Methanobacteria</taxon>
        <taxon>Methanobacteriales</taxon>
        <taxon>Methanobacteriaceae</taxon>
        <taxon>Methanobrevibacter</taxon>
    </lineage>
</organism>
<dbReference type="InterPro" id="IPR003838">
    <property type="entry name" value="ABC3_permease_C"/>
</dbReference>
<keyword evidence="2" id="KW-1003">Cell membrane</keyword>
<dbReference type="AlphaFoldDB" id="A0A315XM37"/>
<protein>
    <submittedName>
        <fullName evidence="10">Putative ABC transporter permease YknZ</fullName>
    </submittedName>
</protein>
<dbReference type="PANTHER" id="PTHR30572:SF4">
    <property type="entry name" value="ABC TRANSPORTER PERMEASE YTRF"/>
    <property type="match status" value="1"/>
</dbReference>
<accession>A0A315XM37</accession>
<dbReference type="RefSeq" id="WP_116592549.1">
    <property type="nucleotide sequence ID" value="NZ_MZGS01000026.1"/>
</dbReference>
<dbReference type="EMBL" id="MZGS01000026">
    <property type="protein sequence ID" value="PWB85596.1"/>
    <property type="molecule type" value="Genomic_DNA"/>
</dbReference>
<feature type="domain" description="ABC3 transporter permease C-terminal" evidence="8">
    <location>
        <begin position="249"/>
        <end position="362"/>
    </location>
</feature>
<evidence type="ECO:0000256" key="1">
    <source>
        <dbReference type="ARBA" id="ARBA00004651"/>
    </source>
</evidence>
<keyword evidence="3 7" id="KW-0812">Transmembrane</keyword>
<gene>
    <name evidence="10" type="primary">yknZ</name>
    <name evidence="10" type="ORF">MBBTH_16330</name>
</gene>
<feature type="transmembrane region" description="Helical" evidence="7">
    <location>
        <begin position="18"/>
        <end position="38"/>
    </location>
</feature>
<evidence type="ECO:0000313" key="11">
    <source>
        <dbReference type="Proteomes" id="UP000251717"/>
    </source>
</evidence>
<evidence type="ECO:0000259" key="9">
    <source>
        <dbReference type="Pfam" id="PF12704"/>
    </source>
</evidence>
<evidence type="ECO:0000256" key="2">
    <source>
        <dbReference type="ARBA" id="ARBA00022475"/>
    </source>
</evidence>
<dbReference type="InterPro" id="IPR050250">
    <property type="entry name" value="Macrolide_Exporter_MacB"/>
</dbReference>
<dbReference type="GO" id="GO:0022857">
    <property type="term" value="F:transmembrane transporter activity"/>
    <property type="evidence" value="ECO:0007669"/>
    <property type="project" value="TreeGrafter"/>
</dbReference>
<feature type="domain" description="MacB-like periplasmic core" evidence="9">
    <location>
        <begin position="19"/>
        <end position="218"/>
    </location>
</feature>
<dbReference type="OrthoDB" id="11469at2157"/>
<dbReference type="Pfam" id="PF02687">
    <property type="entry name" value="FtsX"/>
    <property type="match status" value="1"/>
</dbReference>
<name>A0A315XM37_9EURY</name>
<evidence type="ECO:0000259" key="8">
    <source>
        <dbReference type="Pfam" id="PF02687"/>
    </source>
</evidence>
<dbReference type="GO" id="GO:0005886">
    <property type="term" value="C:plasma membrane"/>
    <property type="evidence" value="ECO:0007669"/>
    <property type="project" value="UniProtKB-SubCell"/>
</dbReference>
<feature type="transmembrane region" description="Helical" evidence="7">
    <location>
        <begin position="290"/>
        <end position="314"/>
    </location>
</feature>
<comment type="subcellular location">
    <subcellularLocation>
        <location evidence="1">Cell membrane</location>
        <topology evidence="1">Multi-pass membrane protein</topology>
    </subcellularLocation>
</comment>
<evidence type="ECO:0000256" key="7">
    <source>
        <dbReference type="SAM" id="Phobius"/>
    </source>
</evidence>
<dbReference type="Pfam" id="PF12704">
    <property type="entry name" value="MacB_PCD"/>
    <property type="match status" value="1"/>
</dbReference>
<proteinExistence type="inferred from homology"/>
<evidence type="ECO:0000256" key="5">
    <source>
        <dbReference type="ARBA" id="ARBA00023136"/>
    </source>
</evidence>
<keyword evidence="4 7" id="KW-1133">Transmembrane helix</keyword>
<keyword evidence="5 7" id="KW-0472">Membrane</keyword>
<evidence type="ECO:0000256" key="3">
    <source>
        <dbReference type="ARBA" id="ARBA00022692"/>
    </source>
</evidence>
<feature type="transmembrane region" description="Helical" evidence="7">
    <location>
        <begin position="248"/>
        <end position="270"/>
    </location>
</feature>
<evidence type="ECO:0000313" key="10">
    <source>
        <dbReference type="EMBL" id="PWB85596.1"/>
    </source>
</evidence>
<feature type="transmembrane region" description="Helical" evidence="7">
    <location>
        <begin position="334"/>
        <end position="355"/>
    </location>
</feature>
<sequence length="369" mass="39356">MSFLKFILKNPFRRKNSAILAIVGIAIGIIVIVALGGITDGLVNTFEDTIHAGGADFSISGKETGDSAYGTNTIDASWTDKIAAVEGVDEAYPIYVVLTSVGDDYMNTLIGIDPAGTTLADISMKDGRIFEDDANEVILGEIYAEDNDYKVGDTIEVDGEEFEVVGIYETGDSNMAGGVFTSISKVGELMDDEDSISNIYVKVEKGVDAQEVADRIDAKYGDNITTITSVMEMTQMADMLNMLQASTWAISLLAIIVGGLGIINTMLMSVFERTREIGVLKAVGWSDKRILGMIVGESLVITIVSAIIGSLIGFGACTLLAPQMGIDPLFTPKIFIQAFSIAIVVGIIGGIYPAIKAVKLPPTEALRYE</sequence>
<dbReference type="InterPro" id="IPR025857">
    <property type="entry name" value="MacB_PCD"/>
</dbReference>
<reference evidence="10 11" key="1">
    <citation type="submission" date="2017-03" db="EMBL/GenBank/DDBJ databases">
        <title>Genome sequence of Methanobrevibacter thaueri.</title>
        <authorList>
            <person name="Poehlein A."/>
            <person name="Seedorf H."/>
            <person name="Daniel R."/>
        </authorList>
    </citation>
    <scope>NUCLEOTIDE SEQUENCE [LARGE SCALE GENOMIC DNA]</scope>
    <source>
        <strain evidence="10 11">DSM 11995</strain>
    </source>
</reference>
<comment type="similarity">
    <text evidence="6">Belongs to the ABC-4 integral membrane protein family.</text>
</comment>
<keyword evidence="11" id="KW-1185">Reference proteome</keyword>
<evidence type="ECO:0000256" key="6">
    <source>
        <dbReference type="ARBA" id="ARBA00038076"/>
    </source>
</evidence>